<reference evidence="1 2" key="1">
    <citation type="submission" date="2011-08" db="EMBL/GenBank/DDBJ databases">
        <title>The Genome Sequence of Clostridium hathewayi WAL-18680.</title>
        <authorList>
            <consortium name="The Broad Institute Genome Sequencing Platform"/>
            <person name="Earl A."/>
            <person name="Ward D."/>
            <person name="Feldgarden M."/>
            <person name="Gevers D."/>
            <person name="Finegold S.M."/>
            <person name="Summanen P.H."/>
            <person name="Molitoris D.R."/>
            <person name="Song M."/>
            <person name="Daigneault M."/>
            <person name="Allen-Vercoe E."/>
            <person name="Young S.K."/>
            <person name="Zeng Q."/>
            <person name="Gargeya S."/>
            <person name="Fitzgerald M."/>
            <person name="Haas B."/>
            <person name="Abouelleil A."/>
            <person name="Alvarado L."/>
            <person name="Arachchi H.M."/>
            <person name="Berlin A."/>
            <person name="Brown A."/>
            <person name="Chapman S.B."/>
            <person name="Chen Z."/>
            <person name="Dunbar C."/>
            <person name="Freedman E."/>
            <person name="Gearin G."/>
            <person name="Gellesch M."/>
            <person name="Goldberg J."/>
            <person name="Griggs A."/>
            <person name="Gujja S."/>
            <person name="Heiman D."/>
            <person name="Howarth C."/>
            <person name="Larson L."/>
            <person name="Lui A."/>
            <person name="MacDonald P.J.P."/>
            <person name="Montmayeur A."/>
            <person name="Murphy C."/>
            <person name="Neiman D."/>
            <person name="Pearson M."/>
            <person name="Priest M."/>
            <person name="Roberts A."/>
            <person name="Saif S."/>
            <person name="Shea T."/>
            <person name="Shenoy N."/>
            <person name="Sisk P."/>
            <person name="Stolte C."/>
            <person name="Sykes S."/>
            <person name="Wortman J."/>
            <person name="Nusbaum C."/>
            <person name="Birren B."/>
        </authorList>
    </citation>
    <scope>NUCLEOTIDE SEQUENCE [LARGE SCALE GENOMIC DNA]</scope>
    <source>
        <strain evidence="1 2">WAL-18680</strain>
    </source>
</reference>
<dbReference type="AlphaFoldDB" id="G5IIN7"/>
<dbReference type="HOGENOM" id="CLU_3252648_0_0_9"/>
<evidence type="ECO:0000313" key="1">
    <source>
        <dbReference type="EMBL" id="EHI58677.1"/>
    </source>
</evidence>
<evidence type="ECO:0000313" key="2">
    <source>
        <dbReference type="Proteomes" id="UP000005384"/>
    </source>
</evidence>
<accession>G5IIN7</accession>
<keyword evidence="2" id="KW-1185">Reference proteome</keyword>
<dbReference type="Proteomes" id="UP000005384">
    <property type="component" value="Unassembled WGS sequence"/>
</dbReference>
<dbReference type="PATRIC" id="fig|742737.3.peg.3348"/>
<organism evidence="1 2">
    <name type="scientific">Hungatella hathewayi WAL-18680</name>
    <dbReference type="NCBI Taxonomy" id="742737"/>
    <lineage>
        <taxon>Bacteria</taxon>
        <taxon>Bacillati</taxon>
        <taxon>Bacillota</taxon>
        <taxon>Clostridia</taxon>
        <taxon>Lachnospirales</taxon>
        <taxon>Lachnospiraceae</taxon>
        <taxon>Hungatella</taxon>
    </lineage>
</organism>
<comment type="caution">
    <text evidence="1">The sequence shown here is derived from an EMBL/GenBank/DDBJ whole genome shotgun (WGS) entry which is preliminary data.</text>
</comment>
<gene>
    <name evidence="1" type="ORF">HMPREF9473_03370</name>
</gene>
<protein>
    <submittedName>
        <fullName evidence="1">Uncharacterized protein</fullName>
    </submittedName>
</protein>
<proteinExistence type="predicted"/>
<name>G5IIN7_9FIRM</name>
<sequence>MEQIKNEFDHKTFLVELEGGQIATLNDYFCVMYKKMLFSKKK</sequence>
<dbReference type="EMBL" id="ADLN01000092">
    <property type="protein sequence ID" value="EHI58677.1"/>
    <property type="molecule type" value="Genomic_DNA"/>
</dbReference>